<gene>
    <name evidence="6" type="ORF">ECRASSUSDP1_LOCUS22929</name>
</gene>
<feature type="compositionally biased region" description="Basic residues" evidence="4">
    <location>
        <begin position="1020"/>
        <end position="1034"/>
    </location>
</feature>
<evidence type="ECO:0000256" key="2">
    <source>
        <dbReference type="ARBA" id="ARBA00022737"/>
    </source>
</evidence>
<dbReference type="AlphaFoldDB" id="A0AAD2D6K7"/>
<feature type="compositionally biased region" description="Polar residues" evidence="4">
    <location>
        <begin position="1047"/>
        <end position="1059"/>
    </location>
</feature>
<feature type="compositionally biased region" description="Low complexity" evidence="4">
    <location>
        <begin position="965"/>
        <end position="976"/>
    </location>
</feature>
<organism evidence="6 7">
    <name type="scientific">Euplotes crassus</name>
    <dbReference type="NCBI Taxonomy" id="5936"/>
    <lineage>
        <taxon>Eukaryota</taxon>
        <taxon>Sar</taxon>
        <taxon>Alveolata</taxon>
        <taxon>Ciliophora</taxon>
        <taxon>Intramacronucleata</taxon>
        <taxon>Spirotrichea</taxon>
        <taxon>Hypotrichia</taxon>
        <taxon>Euplotida</taxon>
        <taxon>Euplotidae</taxon>
        <taxon>Moneuplotes</taxon>
    </lineage>
</organism>
<feature type="transmembrane region" description="Helical" evidence="5">
    <location>
        <begin position="837"/>
        <end position="858"/>
    </location>
</feature>
<name>A0AAD2D6K7_EUPCR</name>
<dbReference type="NCBIfam" id="TIGR02232">
    <property type="entry name" value="myxo_disulf_rpt"/>
    <property type="match status" value="1"/>
</dbReference>
<keyword evidence="5" id="KW-0812">Transmembrane</keyword>
<dbReference type="InterPro" id="IPR011936">
    <property type="entry name" value="Myxo_disulph_rpt"/>
</dbReference>
<keyword evidence="1" id="KW-0732">Signal</keyword>
<feature type="compositionally biased region" description="Basic and acidic residues" evidence="4">
    <location>
        <begin position="695"/>
        <end position="710"/>
    </location>
</feature>
<evidence type="ECO:0000256" key="3">
    <source>
        <dbReference type="ARBA" id="ARBA00023157"/>
    </source>
</evidence>
<dbReference type="EMBL" id="CAMPGE010023546">
    <property type="protein sequence ID" value="CAI2381473.1"/>
    <property type="molecule type" value="Genomic_DNA"/>
</dbReference>
<feature type="region of interest" description="Disordered" evidence="4">
    <location>
        <begin position="691"/>
        <end position="710"/>
    </location>
</feature>
<keyword evidence="5" id="KW-1133">Transmembrane helix</keyword>
<keyword evidence="7" id="KW-1185">Reference proteome</keyword>
<reference evidence="6" key="1">
    <citation type="submission" date="2023-07" db="EMBL/GenBank/DDBJ databases">
        <authorList>
            <consortium name="AG Swart"/>
            <person name="Singh M."/>
            <person name="Singh A."/>
            <person name="Seah K."/>
            <person name="Emmerich C."/>
        </authorList>
    </citation>
    <scope>NUCLEOTIDE SEQUENCE</scope>
    <source>
        <strain evidence="6">DP1</strain>
    </source>
</reference>
<evidence type="ECO:0000256" key="1">
    <source>
        <dbReference type="ARBA" id="ARBA00022729"/>
    </source>
</evidence>
<comment type="caution">
    <text evidence="6">The sequence shown here is derived from an EMBL/GenBank/DDBJ whole genome shotgun (WGS) entry which is preliminary data.</text>
</comment>
<evidence type="ECO:0000256" key="4">
    <source>
        <dbReference type="SAM" id="MobiDB-lite"/>
    </source>
</evidence>
<dbReference type="Proteomes" id="UP001295684">
    <property type="component" value="Unassembled WGS sequence"/>
</dbReference>
<feature type="region of interest" description="Disordered" evidence="4">
    <location>
        <begin position="924"/>
        <end position="949"/>
    </location>
</feature>
<feature type="transmembrane region" description="Helical" evidence="5">
    <location>
        <begin position="620"/>
        <end position="639"/>
    </location>
</feature>
<feature type="transmembrane region" description="Helical" evidence="5">
    <location>
        <begin position="451"/>
        <end position="471"/>
    </location>
</feature>
<evidence type="ECO:0000256" key="5">
    <source>
        <dbReference type="SAM" id="Phobius"/>
    </source>
</evidence>
<evidence type="ECO:0000313" key="7">
    <source>
        <dbReference type="Proteomes" id="UP001295684"/>
    </source>
</evidence>
<feature type="transmembrane region" description="Helical" evidence="5">
    <location>
        <begin position="491"/>
        <end position="511"/>
    </location>
</feature>
<feature type="region of interest" description="Disordered" evidence="4">
    <location>
        <begin position="965"/>
        <end position="1069"/>
    </location>
</feature>
<evidence type="ECO:0000313" key="6">
    <source>
        <dbReference type="EMBL" id="CAI2381473.1"/>
    </source>
</evidence>
<feature type="transmembrane region" description="Helical" evidence="5">
    <location>
        <begin position="659"/>
        <end position="681"/>
    </location>
</feature>
<keyword evidence="5" id="KW-0472">Membrane</keyword>
<feature type="transmembrane region" description="Helical" evidence="5">
    <location>
        <begin position="535"/>
        <end position="556"/>
    </location>
</feature>
<protein>
    <submittedName>
        <fullName evidence="6">Uncharacterized protein</fullName>
    </submittedName>
</protein>
<keyword evidence="3" id="KW-1015">Disulfide bond</keyword>
<keyword evidence="2" id="KW-0677">Repeat</keyword>
<proteinExistence type="predicted"/>
<feature type="compositionally biased region" description="Polar residues" evidence="4">
    <location>
        <begin position="924"/>
        <end position="941"/>
    </location>
</feature>
<feature type="transmembrane region" description="Helical" evidence="5">
    <location>
        <begin position="418"/>
        <end position="439"/>
    </location>
</feature>
<accession>A0AAD2D6K7</accession>
<feature type="transmembrane region" description="Helical" evidence="5">
    <location>
        <begin position="807"/>
        <end position="825"/>
    </location>
</feature>
<sequence>MYAKIERICPPSSSCTMPLAFPNNGTNDIAEMKDNGDGTYSIDILAQNLGNAQIQVMEYLHQDVQANFYKNFNINEGIDYSCLFENIDLSYTGLIHCLTTTSLSSDIYDCAATFRGTLTPFHAGPTSMMLIQDDKADLYINGQHISQNSGQPDSDRYPSPYTSDGFKNWIRSSRDNKIYFVFENQPFHQYVIDITWADVRGNARLALYWNIGEGYVPIPKLNYGSFNNRDAPISTKVSCPPKYEQMPTTINQCRLTCGNGFRNGTEPCDDGNIIGNDGCDKDCQIEPDWQCEYTKEGPSVCEYHCPYCPEEGEFKIKQFQKKSNDTCQTFCNTSDLVEVEYEIKCWGQDHHNKSTSFAAVGINLGNLTINNTNMSPDLKNYICSFTGRPNFTGVHSGYSHTTTFKIPERDGKVSENKALDILSTIFPIILICAIAFSLITSLLCKCSPSGAFILINYHQLLMLLLLVDTYIHPDVRFLIGEARFIMLDFQFLGKCFNAMFLISGFIIGTNLENPNQAAKRLKYNSVSTVYTNRNLLLLFCLIIGANLMLLIFYAIISAIPKDCSPQISDYNGVNDTHENNRAQSQVNQTSCKRKCLKCCKKITNFISKAFKMNEGFPWKLFISIYIRIILMTFLGLTLTSFNEIWRNTCSDSCSIASRVIAYTIFVGLIAFFVFSCIYFCYHNKNDFEELNPGEDQNRRNEDQIRDEEEQKYHQEELNEEIENEEMRDNIYSDSRRLFGELFRGLRRDNIARIYHPLMMARKIVFAISLIMLYSSGEIVLWIMLLLQIFYWAAIAKIENFPYKSIEFFMQFISETILLFLIIFLINTTAHVDWTPSATTTIIYCTTLHTCLLSILVICKSVTQLALKIKQCLSSRKLKYAKEISESDRVDTMVIMMNQEGSNQSSSREILNSKNNRLKDISRCIKQNNNSKMDVGKTNETGNIDHENHFTDGLGQIEERKSKINNSYNESSSSISEENGDDTELKSPMVRMENSPKEKEASHSSPKFQNPNPITQLTRPPPHRRPRLKRTKSNPKSKAQLEALKKTYLSSRNRRTGTSLQRKRLKKERS</sequence>
<feature type="compositionally biased region" description="Basic residues" evidence="4">
    <location>
        <begin position="1060"/>
        <end position="1069"/>
    </location>
</feature>
<feature type="compositionally biased region" description="Polar residues" evidence="4">
    <location>
        <begin position="1002"/>
        <end position="1017"/>
    </location>
</feature>